<feature type="non-terminal residue" evidence="6">
    <location>
        <position position="119"/>
    </location>
</feature>
<feature type="signal peptide" evidence="5">
    <location>
        <begin position="1"/>
        <end position="18"/>
    </location>
</feature>
<dbReference type="PANTHER" id="PTHR12091:SF0">
    <property type="entry name" value="PRO-MCH"/>
    <property type="match status" value="1"/>
</dbReference>
<keyword evidence="2 5" id="KW-0732">Signal</keyword>
<gene>
    <name evidence="6" type="ORF">C0J50_0342</name>
</gene>
<comment type="function">
    <text evidence="1">Plays a role in skin pigmentation by antagonizing the action of melanotropin alpha. Induces melanin concentration within the melanophores. May participate in the control of the hypothalamo-pituitary adrenal gland axis by inhibiting the release of ACTH.</text>
</comment>
<dbReference type="Proteomes" id="UP001205998">
    <property type="component" value="Unassembled WGS sequence"/>
</dbReference>
<evidence type="ECO:0000256" key="4">
    <source>
        <dbReference type="SAM" id="MobiDB-lite"/>
    </source>
</evidence>
<name>A0AAD5AGD3_SILAS</name>
<feature type="chain" id="PRO_5042151044" evidence="5">
    <location>
        <begin position="19"/>
        <end position="119"/>
    </location>
</feature>
<dbReference type="GO" id="GO:0031777">
    <property type="term" value="F:type 1 melanin-concentrating hormone receptor binding"/>
    <property type="evidence" value="ECO:0007669"/>
    <property type="project" value="TreeGrafter"/>
</dbReference>
<sequence>MKLIVFFVLSAIAFLCDGNAKSEAHPLDNVQDQDFMQDSTGEGLGENEVASRPGVSKIILVADADLLRTLKALERNMPERILSPEHNDGSQDLSPSISIIRRDTKRCMVGRVYRPCWEI</sequence>
<evidence type="ECO:0000313" key="7">
    <source>
        <dbReference type="Proteomes" id="UP001205998"/>
    </source>
</evidence>
<proteinExistence type="predicted"/>
<dbReference type="PANTHER" id="PTHR12091">
    <property type="entry name" value="MELANIN-CONCENTRATING HORMONE"/>
    <property type="match status" value="1"/>
</dbReference>
<protein>
    <submittedName>
        <fullName evidence="6">Pro-melanin-concentrating hormone, like</fullName>
    </submittedName>
</protein>
<comment type="caution">
    <text evidence="6">The sequence shown here is derived from an EMBL/GenBank/DDBJ whole genome shotgun (WGS) entry which is preliminary data.</text>
</comment>
<evidence type="ECO:0000256" key="2">
    <source>
        <dbReference type="ARBA" id="ARBA00022729"/>
    </source>
</evidence>
<feature type="compositionally biased region" description="Polar residues" evidence="4">
    <location>
        <begin position="30"/>
        <end position="40"/>
    </location>
</feature>
<feature type="region of interest" description="Disordered" evidence="4">
    <location>
        <begin position="29"/>
        <end position="48"/>
    </location>
</feature>
<dbReference type="GO" id="GO:0030354">
    <property type="term" value="F:melanin-concentrating hormone activity"/>
    <property type="evidence" value="ECO:0007669"/>
    <property type="project" value="InterPro"/>
</dbReference>
<dbReference type="GO" id="GO:0007218">
    <property type="term" value="P:neuropeptide signaling pathway"/>
    <property type="evidence" value="ECO:0007669"/>
    <property type="project" value="UniProtKB-KW"/>
</dbReference>
<evidence type="ECO:0000313" key="6">
    <source>
        <dbReference type="EMBL" id="KAI5615661.1"/>
    </source>
</evidence>
<dbReference type="AlphaFoldDB" id="A0AAD5AGD3"/>
<keyword evidence="7" id="KW-1185">Reference proteome</keyword>
<reference evidence="6" key="1">
    <citation type="submission" date="2018-07" db="EMBL/GenBank/DDBJ databases">
        <title>Comparative genomics of catfishes provides insights into carnivory and benthic adaptation.</title>
        <authorList>
            <person name="Zhang Y."/>
            <person name="Wang D."/>
            <person name="Peng Z."/>
            <person name="Zheng S."/>
            <person name="Shao F."/>
            <person name="Tao W."/>
        </authorList>
    </citation>
    <scope>NUCLEOTIDE SEQUENCE</scope>
    <source>
        <strain evidence="6">Chongqing</strain>
    </source>
</reference>
<dbReference type="EMBL" id="MU554589">
    <property type="protein sequence ID" value="KAI5615661.1"/>
    <property type="molecule type" value="Genomic_DNA"/>
</dbReference>
<dbReference type="GO" id="GO:0045202">
    <property type="term" value="C:synapse"/>
    <property type="evidence" value="ECO:0007669"/>
    <property type="project" value="GOC"/>
</dbReference>
<dbReference type="Pfam" id="PF05824">
    <property type="entry name" value="Pro-MCH"/>
    <property type="match status" value="1"/>
</dbReference>
<evidence type="ECO:0000256" key="1">
    <source>
        <dbReference type="ARBA" id="ARBA00002122"/>
    </source>
</evidence>
<evidence type="ECO:0000256" key="5">
    <source>
        <dbReference type="SAM" id="SignalP"/>
    </source>
</evidence>
<dbReference type="InterPro" id="IPR005456">
    <property type="entry name" value="Prepro-melanin_conc_hormone"/>
</dbReference>
<keyword evidence="3" id="KW-0527">Neuropeptide</keyword>
<accession>A0AAD5AGD3</accession>
<evidence type="ECO:0000256" key="3">
    <source>
        <dbReference type="ARBA" id="ARBA00023320"/>
    </source>
</evidence>
<dbReference type="GO" id="GO:0007268">
    <property type="term" value="P:chemical synaptic transmission"/>
    <property type="evidence" value="ECO:0007669"/>
    <property type="project" value="InterPro"/>
</dbReference>
<organism evidence="6 7">
    <name type="scientific">Silurus asotus</name>
    <name type="common">Amur catfish</name>
    <name type="synonym">Parasilurus asotus</name>
    <dbReference type="NCBI Taxonomy" id="30991"/>
    <lineage>
        <taxon>Eukaryota</taxon>
        <taxon>Metazoa</taxon>
        <taxon>Chordata</taxon>
        <taxon>Craniata</taxon>
        <taxon>Vertebrata</taxon>
        <taxon>Euteleostomi</taxon>
        <taxon>Actinopterygii</taxon>
        <taxon>Neopterygii</taxon>
        <taxon>Teleostei</taxon>
        <taxon>Ostariophysi</taxon>
        <taxon>Siluriformes</taxon>
        <taxon>Siluridae</taxon>
        <taxon>Silurus</taxon>
    </lineage>
</organism>